<reference evidence="2" key="1">
    <citation type="journal article" date="2023" name="G3 (Bethesda)">
        <title>Whole genome assembly and annotation of the endangered Caribbean coral Acropora cervicornis.</title>
        <authorList>
            <person name="Selwyn J.D."/>
            <person name="Vollmer S.V."/>
        </authorList>
    </citation>
    <scope>NUCLEOTIDE SEQUENCE</scope>
    <source>
        <strain evidence="2">K2</strain>
    </source>
</reference>
<evidence type="ECO:0000313" key="3">
    <source>
        <dbReference type="Proteomes" id="UP001249851"/>
    </source>
</evidence>
<organism evidence="2 3">
    <name type="scientific">Acropora cervicornis</name>
    <name type="common">Staghorn coral</name>
    <dbReference type="NCBI Taxonomy" id="6130"/>
    <lineage>
        <taxon>Eukaryota</taxon>
        <taxon>Metazoa</taxon>
        <taxon>Cnidaria</taxon>
        <taxon>Anthozoa</taxon>
        <taxon>Hexacorallia</taxon>
        <taxon>Scleractinia</taxon>
        <taxon>Astrocoeniina</taxon>
        <taxon>Acroporidae</taxon>
        <taxon>Acropora</taxon>
    </lineage>
</organism>
<accession>A0AAD9QDU5</accession>
<dbReference type="EMBL" id="JARQWQ010000040">
    <property type="protein sequence ID" value="KAK2559344.1"/>
    <property type="molecule type" value="Genomic_DNA"/>
</dbReference>
<keyword evidence="3" id="KW-1185">Reference proteome</keyword>
<dbReference type="AlphaFoldDB" id="A0AAD9QDU5"/>
<sequence>MLCTPEEEKEVLAMKAIAEDLKEGIDQICPLSPIANYQVLLSDEEDILDSQDYYESECKKIDDFQLTIEQWNAKANPGPCENAVSVVQLEDSVSQSLVAAAKRAALSAEAASLRKQQALQEEELRLKQEETKRQQLHEEARLCLDQRKHQLDLETEIAKVEAEERTYAIAELEAPSV</sequence>
<reference evidence="2" key="2">
    <citation type="journal article" date="2023" name="Science">
        <title>Genomic signatures of disease resistance in endangered staghorn corals.</title>
        <authorList>
            <person name="Vollmer S.V."/>
            <person name="Selwyn J.D."/>
            <person name="Despard B.A."/>
            <person name="Roesel C.L."/>
        </authorList>
    </citation>
    <scope>NUCLEOTIDE SEQUENCE</scope>
    <source>
        <strain evidence="2">K2</strain>
    </source>
</reference>
<keyword evidence="1" id="KW-0175">Coiled coil</keyword>
<protein>
    <submittedName>
        <fullName evidence="2">Uncharacterized protein</fullName>
    </submittedName>
</protein>
<feature type="coiled-coil region" evidence="1">
    <location>
        <begin position="103"/>
        <end position="146"/>
    </location>
</feature>
<name>A0AAD9QDU5_ACRCE</name>
<evidence type="ECO:0000256" key="1">
    <source>
        <dbReference type="SAM" id="Coils"/>
    </source>
</evidence>
<proteinExistence type="predicted"/>
<gene>
    <name evidence="2" type="ORF">P5673_017961</name>
</gene>
<comment type="caution">
    <text evidence="2">The sequence shown here is derived from an EMBL/GenBank/DDBJ whole genome shotgun (WGS) entry which is preliminary data.</text>
</comment>
<evidence type="ECO:0000313" key="2">
    <source>
        <dbReference type="EMBL" id="KAK2559344.1"/>
    </source>
</evidence>
<dbReference type="Proteomes" id="UP001249851">
    <property type="component" value="Unassembled WGS sequence"/>
</dbReference>